<reference evidence="2 3" key="1">
    <citation type="submission" date="2019-05" db="EMBL/GenBank/DDBJ databases">
        <title>Emergence of the Ug99 lineage of the wheat stem rust pathogen through somatic hybridization.</title>
        <authorList>
            <person name="Li F."/>
            <person name="Upadhyaya N.M."/>
            <person name="Sperschneider J."/>
            <person name="Matny O."/>
            <person name="Nguyen-Phuc H."/>
            <person name="Mago R."/>
            <person name="Raley C."/>
            <person name="Miller M.E."/>
            <person name="Silverstein K.A.T."/>
            <person name="Henningsen E."/>
            <person name="Hirsch C.D."/>
            <person name="Visser B."/>
            <person name="Pretorius Z.A."/>
            <person name="Steffenson B.J."/>
            <person name="Schwessinger B."/>
            <person name="Dodds P.N."/>
            <person name="Figueroa M."/>
        </authorList>
    </citation>
    <scope>NUCLEOTIDE SEQUENCE [LARGE SCALE GENOMIC DNA]</scope>
    <source>
        <strain evidence="2 3">Ug99</strain>
    </source>
</reference>
<dbReference type="SUPFAM" id="SSF53686">
    <property type="entry name" value="Tryptophan synthase beta subunit-like PLP-dependent enzymes"/>
    <property type="match status" value="1"/>
</dbReference>
<evidence type="ECO:0000256" key="1">
    <source>
        <dbReference type="SAM" id="MobiDB-lite"/>
    </source>
</evidence>
<feature type="region of interest" description="Disordered" evidence="1">
    <location>
        <begin position="1"/>
        <end position="35"/>
    </location>
</feature>
<evidence type="ECO:0000313" key="2">
    <source>
        <dbReference type="EMBL" id="KAA1068065.1"/>
    </source>
</evidence>
<dbReference type="EMBL" id="VDEP01000506">
    <property type="protein sequence ID" value="KAA1068065.1"/>
    <property type="molecule type" value="Genomic_DNA"/>
</dbReference>
<accession>A0A5B0LUJ1</accession>
<dbReference type="Proteomes" id="UP000325313">
    <property type="component" value="Unassembled WGS sequence"/>
</dbReference>
<evidence type="ECO:0000313" key="3">
    <source>
        <dbReference type="Proteomes" id="UP000325313"/>
    </source>
</evidence>
<gene>
    <name evidence="2" type="primary">TRP5_3</name>
    <name evidence="2" type="ORF">PGTUg99_008131</name>
</gene>
<comment type="caution">
    <text evidence="2">The sequence shown here is derived from an EMBL/GenBank/DDBJ whole genome shotgun (WGS) entry which is preliminary data.</text>
</comment>
<sequence>MARRNPSWPSGPVQDQASKICTSHSISAGLDDPAVGPKLAWLKENGRTEFCSATDFEAIQGSQPPRLYSLNGQEDRVDGTLPEARRCAGAAHARPQRA</sequence>
<dbReference type="AlphaFoldDB" id="A0A5B0LUJ1"/>
<dbReference type="Gene3D" id="3.40.50.1100">
    <property type="match status" value="1"/>
</dbReference>
<feature type="compositionally biased region" description="Polar residues" evidence="1">
    <location>
        <begin position="13"/>
        <end position="26"/>
    </location>
</feature>
<proteinExistence type="predicted"/>
<organism evidence="2 3">
    <name type="scientific">Puccinia graminis f. sp. tritici</name>
    <dbReference type="NCBI Taxonomy" id="56615"/>
    <lineage>
        <taxon>Eukaryota</taxon>
        <taxon>Fungi</taxon>
        <taxon>Dikarya</taxon>
        <taxon>Basidiomycota</taxon>
        <taxon>Pucciniomycotina</taxon>
        <taxon>Pucciniomycetes</taxon>
        <taxon>Pucciniales</taxon>
        <taxon>Pucciniaceae</taxon>
        <taxon>Puccinia</taxon>
    </lineage>
</organism>
<protein>
    <submittedName>
        <fullName evidence="2">Tryptophan synthetase</fullName>
    </submittedName>
</protein>
<name>A0A5B0LUJ1_PUCGR</name>
<dbReference type="InterPro" id="IPR036052">
    <property type="entry name" value="TrpB-like_PALP_sf"/>
</dbReference>